<dbReference type="EMBL" id="JACIEF010000004">
    <property type="protein sequence ID" value="MBB4110357.1"/>
    <property type="molecule type" value="Genomic_DNA"/>
</dbReference>
<protein>
    <submittedName>
        <fullName evidence="2">Putative Co/Zn/Cd cation transporter (Cation efflux family)</fullName>
    </submittedName>
</protein>
<keyword evidence="1" id="KW-0472">Membrane</keyword>
<comment type="caution">
    <text evidence="2">The sequence shown here is derived from an EMBL/GenBank/DDBJ whole genome shotgun (WGS) entry which is preliminary data.</text>
</comment>
<feature type="transmembrane region" description="Helical" evidence="1">
    <location>
        <begin position="49"/>
        <end position="67"/>
    </location>
</feature>
<feature type="transmembrane region" description="Helical" evidence="1">
    <location>
        <begin position="83"/>
        <end position="101"/>
    </location>
</feature>
<gene>
    <name evidence="2" type="ORF">GGQ60_004385</name>
</gene>
<dbReference type="AlphaFoldDB" id="A0A7W6KH00"/>
<evidence type="ECO:0000256" key="1">
    <source>
        <dbReference type="SAM" id="Phobius"/>
    </source>
</evidence>
<dbReference type="Proteomes" id="UP000532273">
    <property type="component" value="Unassembled WGS sequence"/>
</dbReference>
<reference evidence="2 3" key="1">
    <citation type="submission" date="2020-08" db="EMBL/GenBank/DDBJ databases">
        <title>Genomic Encyclopedia of Type Strains, Phase IV (KMG-IV): sequencing the most valuable type-strain genomes for metagenomic binning, comparative biology and taxonomic classification.</title>
        <authorList>
            <person name="Goeker M."/>
        </authorList>
    </citation>
    <scope>NUCLEOTIDE SEQUENCE [LARGE SCALE GENOMIC DNA]</scope>
    <source>
        <strain evidence="2 3">DSM 100774</strain>
    </source>
</reference>
<dbReference type="RefSeq" id="WP_183768103.1">
    <property type="nucleotide sequence ID" value="NZ_BMHZ01000004.1"/>
</dbReference>
<accession>A0A7W6KH00</accession>
<feature type="transmembrane region" description="Helical" evidence="1">
    <location>
        <begin position="12"/>
        <end position="37"/>
    </location>
</feature>
<sequence>MKQALTYTLKVTLTTLLFCLPVTFVIMMGFVRLLPLIFSNYSFSVHLDIRDAVVFVILTFCALLFYMRKIRGASQLIYNKRNIAINAMMASIAVFLIYLWLCGKLMSLSISEFLITYAPTFSIAFVCMRIYPLKNEENETKLV</sequence>
<feature type="transmembrane region" description="Helical" evidence="1">
    <location>
        <begin position="113"/>
        <end position="131"/>
    </location>
</feature>
<keyword evidence="1" id="KW-1133">Transmembrane helix</keyword>
<name>A0A7W6KH00_9SPHI</name>
<keyword evidence="1" id="KW-0812">Transmembrane</keyword>
<organism evidence="2 3">
    <name type="scientific">Pedobacter zeae</name>
    <dbReference type="NCBI Taxonomy" id="1737356"/>
    <lineage>
        <taxon>Bacteria</taxon>
        <taxon>Pseudomonadati</taxon>
        <taxon>Bacteroidota</taxon>
        <taxon>Sphingobacteriia</taxon>
        <taxon>Sphingobacteriales</taxon>
        <taxon>Sphingobacteriaceae</taxon>
        <taxon>Pedobacter</taxon>
    </lineage>
</organism>
<evidence type="ECO:0000313" key="2">
    <source>
        <dbReference type="EMBL" id="MBB4110357.1"/>
    </source>
</evidence>
<evidence type="ECO:0000313" key="3">
    <source>
        <dbReference type="Proteomes" id="UP000532273"/>
    </source>
</evidence>
<proteinExistence type="predicted"/>